<dbReference type="EC" id="3.1.4.-" evidence="2"/>
<proteinExistence type="inferred from homology"/>
<sequence length="198" mass="23173">MSVLNVRQKHLVKRLIRNKTSKLSKTSVKIGIISDSHTKTNRAIKAIDMLLEKGAEFFIHAGDIVEKEMLDYLEHTGKRYVAVYGNNDAHLVHLHNRYNLVQEPNYFKLANTTFKLMHLPFYMSNDTEVVIFGHTHKFSVEYKGETLYLNPGEVCARNKPLSECVLLEVTPEQFDVKYFTRKKKEEFQLKKEFSYTRK</sequence>
<accession>A0A7M3V988</accession>
<dbReference type="AlphaFoldDB" id="A0A7M3V988"/>
<protein>
    <recommendedName>
        <fullName evidence="2">Phosphoesterase</fullName>
        <ecNumber evidence="2">3.1.4.-</ecNumber>
    </recommendedName>
</protein>
<comment type="similarity">
    <text evidence="1 2">Belongs to the metallophosphoesterase superfamily. YfcE family.</text>
</comment>
<dbReference type="InterPro" id="IPR053193">
    <property type="entry name" value="MetalloPDE_YfcE-like"/>
</dbReference>
<dbReference type="Proteomes" id="UP000593910">
    <property type="component" value="Chromosome"/>
</dbReference>
<dbReference type="SUPFAM" id="SSF56300">
    <property type="entry name" value="Metallo-dependent phosphatases"/>
    <property type="match status" value="1"/>
</dbReference>
<dbReference type="KEGG" id="smax:FJR03_00610"/>
<evidence type="ECO:0000259" key="3">
    <source>
        <dbReference type="Pfam" id="PF12850"/>
    </source>
</evidence>
<dbReference type="GO" id="GO:0046872">
    <property type="term" value="F:metal ion binding"/>
    <property type="evidence" value="ECO:0007669"/>
    <property type="project" value="UniProtKB-KW"/>
</dbReference>
<dbReference type="Gene3D" id="3.60.21.10">
    <property type="match status" value="1"/>
</dbReference>
<evidence type="ECO:0000256" key="2">
    <source>
        <dbReference type="RuleBase" id="RU362039"/>
    </source>
</evidence>
<feature type="domain" description="Calcineurin-like phosphoesterase" evidence="3">
    <location>
        <begin position="29"/>
        <end position="169"/>
    </location>
</feature>
<dbReference type="Pfam" id="PF12850">
    <property type="entry name" value="Metallophos_2"/>
    <property type="match status" value="1"/>
</dbReference>
<organism evidence="4 5">
    <name type="scientific">Sulfurimonas marina</name>
    <dbReference type="NCBI Taxonomy" id="2590551"/>
    <lineage>
        <taxon>Bacteria</taxon>
        <taxon>Pseudomonadati</taxon>
        <taxon>Campylobacterota</taxon>
        <taxon>Epsilonproteobacteria</taxon>
        <taxon>Campylobacterales</taxon>
        <taxon>Sulfurimonadaceae</taxon>
        <taxon>Sulfurimonas</taxon>
    </lineage>
</organism>
<dbReference type="PANTHER" id="PTHR43165:SF1">
    <property type="entry name" value="PHOSPHODIESTERASE MJ0936"/>
    <property type="match status" value="1"/>
</dbReference>
<dbReference type="NCBIfam" id="TIGR00040">
    <property type="entry name" value="yfcE"/>
    <property type="match status" value="1"/>
</dbReference>
<gene>
    <name evidence="4" type="ORF">FJR03_00610</name>
</gene>
<dbReference type="InterPro" id="IPR000979">
    <property type="entry name" value="Phosphodiesterase_MJ0936/Vps29"/>
</dbReference>
<keyword evidence="2" id="KW-0479">Metal-binding</keyword>
<dbReference type="InterPro" id="IPR024654">
    <property type="entry name" value="Calcineurin-like_PHP_lpxH"/>
</dbReference>
<dbReference type="PANTHER" id="PTHR43165">
    <property type="entry name" value="METALLOPHOSPHOESTERASE"/>
    <property type="match status" value="1"/>
</dbReference>
<dbReference type="EMBL" id="CP041165">
    <property type="protein sequence ID" value="QOP40321.1"/>
    <property type="molecule type" value="Genomic_DNA"/>
</dbReference>
<name>A0A7M3V988_9BACT</name>
<comment type="cofactor">
    <cofactor evidence="2">
        <name>a divalent metal cation</name>
        <dbReference type="ChEBI" id="CHEBI:60240"/>
    </cofactor>
</comment>
<reference evidence="4 5" key="1">
    <citation type="submission" date="2019-06" db="EMBL/GenBank/DDBJ databases">
        <title>Sulfurimonas gotlandica sp. nov., a chemoautotrophic and psychrotolerant epsilonproteobacterium isolated from a pelagic redoxcline, and an emended description of the genus Sulfurimonas.</title>
        <authorList>
            <person name="Wang S."/>
            <person name="Jiang L."/>
            <person name="Shao Z."/>
        </authorList>
    </citation>
    <scope>NUCLEOTIDE SEQUENCE [LARGE SCALE GENOMIC DNA]</scope>
    <source>
        <strain evidence="4 5">B2</strain>
    </source>
</reference>
<evidence type="ECO:0000256" key="1">
    <source>
        <dbReference type="ARBA" id="ARBA00008950"/>
    </source>
</evidence>
<dbReference type="GO" id="GO:0016787">
    <property type="term" value="F:hydrolase activity"/>
    <property type="evidence" value="ECO:0007669"/>
    <property type="project" value="UniProtKB-UniRule"/>
</dbReference>
<evidence type="ECO:0000313" key="5">
    <source>
        <dbReference type="Proteomes" id="UP000593910"/>
    </source>
</evidence>
<keyword evidence="5" id="KW-1185">Reference proteome</keyword>
<evidence type="ECO:0000313" key="4">
    <source>
        <dbReference type="EMBL" id="QOP40321.1"/>
    </source>
</evidence>
<dbReference type="InterPro" id="IPR029052">
    <property type="entry name" value="Metallo-depent_PP-like"/>
</dbReference>